<evidence type="ECO:0000313" key="1">
    <source>
        <dbReference type="EMBL" id="MFC6395619.1"/>
    </source>
</evidence>
<comment type="caution">
    <text evidence="1">The sequence shown here is derived from an EMBL/GenBank/DDBJ whole genome shotgun (WGS) entry which is preliminary data.</text>
</comment>
<sequence length="193" mass="21232">MDLVVEGGSDEGAARRVVEAAGHAVVRVYVVRGTGNLDRRITNYSRAARTTPWVVFRDSDNACPVELRTRLLAGIPENPRFSLRIAHTMTEAWLMADRKGFADYFKVSVGTVPADPEAEPHAKRSLLALCLKSRNRDIREEVAFDEAHPGPLFTDHLNGFATRHWDIETAAQNSPSLRRAIAALAAMPNGASE</sequence>
<name>A0ABW1WZD8_9ACTN</name>
<accession>A0ABW1WZD8</accession>
<reference evidence="2" key="1">
    <citation type="journal article" date="2019" name="Int. J. Syst. Evol. Microbiol.">
        <title>The Global Catalogue of Microorganisms (GCM) 10K type strain sequencing project: providing services to taxonomists for standard genome sequencing and annotation.</title>
        <authorList>
            <consortium name="The Broad Institute Genomics Platform"/>
            <consortium name="The Broad Institute Genome Sequencing Center for Infectious Disease"/>
            <person name="Wu L."/>
            <person name="Ma J."/>
        </authorList>
    </citation>
    <scope>NUCLEOTIDE SEQUENCE [LARGE SCALE GENOMIC DNA]</scope>
    <source>
        <strain evidence="2">CGMCC 1.15277</strain>
    </source>
</reference>
<gene>
    <name evidence="1" type="ORF">ACFP57_01230</name>
</gene>
<dbReference type="EMBL" id="JBHSUA010000006">
    <property type="protein sequence ID" value="MFC6395619.1"/>
    <property type="molecule type" value="Genomic_DNA"/>
</dbReference>
<dbReference type="RefSeq" id="WP_343886362.1">
    <property type="nucleotide sequence ID" value="NZ_BAAAKI010000014.1"/>
</dbReference>
<keyword evidence="2" id="KW-1185">Reference proteome</keyword>
<protein>
    <submittedName>
        <fullName evidence="1">Uncharacterized protein</fullName>
    </submittedName>
</protein>
<dbReference type="Proteomes" id="UP001596266">
    <property type="component" value="Unassembled WGS sequence"/>
</dbReference>
<proteinExistence type="predicted"/>
<organism evidence="1 2">
    <name type="scientific">Luteococcus sanguinis</name>
    <dbReference type="NCBI Taxonomy" id="174038"/>
    <lineage>
        <taxon>Bacteria</taxon>
        <taxon>Bacillati</taxon>
        <taxon>Actinomycetota</taxon>
        <taxon>Actinomycetes</taxon>
        <taxon>Propionibacteriales</taxon>
        <taxon>Propionibacteriaceae</taxon>
        <taxon>Luteococcus</taxon>
    </lineage>
</organism>
<evidence type="ECO:0000313" key="2">
    <source>
        <dbReference type="Proteomes" id="UP001596266"/>
    </source>
</evidence>